<proteinExistence type="inferred from homology"/>
<evidence type="ECO:0000259" key="5">
    <source>
        <dbReference type="Pfam" id="PF00496"/>
    </source>
</evidence>
<dbReference type="InterPro" id="IPR006311">
    <property type="entry name" value="TAT_signal"/>
</dbReference>
<evidence type="ECO:0000256" key="3">
    <source>
        <dbReference type="ARBA" id="ARBA00022729"/>
    </source>
</evidence>
<comment type="similarity">
    <text evidence="1">Belongs to the bacterial solute-binding protein 5 family.</text>
</comment>
<dbReference type="Gene3D" id="3.40.190.10">
    <property type="entry name" value="Periplasmic binding protein-like II"/>
    <property type="match status" value="1"/>
</dbReference>
<dbReference type="InterPro" id="IPR000914">
    <property type="entry name" value="SBP_5_dom"/>
</dbReference>
<keyword evidence="7" id="KW-1185">Reference proteome</keyword>
<dbReference type="PIRSF" id="PIRSF002741">
    <property type="entry name" value="MppA"/>
    <property type="match status" value="1"/>
</dbReference>
<evidence type="ECO:0000256" key="1">
    <source>
        <dbReference type="ARBA" id="ARBA00005695"/>
    </source>
</evidence>
<feature type="region of interest" description="Disordered" evidence="4">
    <location>
        <begin position="1"/>
        <end position="40"/>
    </location>
</feature>
<evidence type="ECO:0000256" key="4">
    <source>
        <dbReference type="SAM" id="MobiDB-lite"/>
    </source>
</evidence>
<dbReference type="EMBL" id="VTFX01000007">
    <property type="protein sequence ID" value="KAD3436301.1"/>
    <property type="molecule type" value="Genomic_DNA"/>
</dbReference>
<feature type="compositionally biased region" description="Polar residues" evidence="4">
    <location>
        <begin position="29"/>
        <end position="38"/>
    </location>
</feature>
<keyword evidence="2" id="KW-0813">Transport</keyword>
<sequence length="588" mass="64176">MKNHRNIRDGASRRSITVTKSGRAKPVSGTPNSDSGNPALSRRSVIRAGAVAAAFMLAGCTAEAADDSPSAAPTATGPAGPQGRFVFAAAAPPATLDPALAADTESYRITRQVLEGLVGVDALTSAPTPLLAKSWTKSEDRRTYTFDLRRDVTFHDGEPFNAEAVRRNFERWYTLPESVRSDSLMYRSVFRGFSDSPKTAIYRECVVVDEYTVRVELNEPLDSFIPALAAPAFAMSSPKALTDADALTQERNGRKVSAYGVSPVGTGPFRFVSWNDDTVELAAYPGYWGEAGQIGTVVFRTIASPEGRLRALKKGEVDGYDLVTVNDVGDLARNGLQIQQRDPYSILYLGINSSFPGLDDVLMRRAVAHAIDKPAVLDGLFLNGTKPANQFLPEKLGLTSDSVTSYGYDVDKARELLKEAGYDGRELPFYYPRRVTRSYLPTPEKIYARLSSQLTAAGFNIRPVPVDWSQGYLEKVQGKEDRAFHLLGLAGSYEAGDNFLGTLFGRYTDEFSFNDPEVFSGIEKARTLTEGQEQTDAYRGITDRISERVPAVPLAFPISALALSPRVGSYPTSPVLHEVFNRVKLTDS</sequence>
<name>A0A5N6MDH0_9MICC</name>
<accession>A0A5N6MDH0</accession>
<dbReference type="PROSITE" id="PS51318">
    <property type="entry name" value="TAT"/>
    <property type="match status" value="1"/>
</dbReference>
<protein>
    <submittedName>
        <fullName evidence="6">ABC transporter substrate-binding protein</fullName>
    </submittedName>
</protein>
<dbReference type="PANTHER" id="PTHR30290">
    <property type="entry name" value="PERIPLASMIC BINDING COMPONENT OF ABC TRANSPORTER"/>
    <property type="match status" value="1"/>
</dbReference>
<organism evidence="6 7">
    <name type="scientific">Arthrobacter yangruifuii</name>
    <dbReference type="NCBI Taxonomy" id="2606616"/>
    <lineage>
        <taxon>Bacteria</taxon>
        <taxon>Bacillati</taxon>
        <taxon>Actinomycetota</taxon>
        <taxon>Actinomycetes</taxon>
        <taxon>Micrococcales</taxon>
        <taxon>Micrococcaceae</taxon>
        <taxon>Arthrobacter</taxon>
    </lineage>
</organism>
<dbReference type="Gene3D" id="3.10.105.10">
    <property type="entry name" value="Dipeptide-binding Protein, Domain 3"/>
    <property type="match status" value="1"/>
</dbReference>
<feature type="domain" description="Solute-binding protein family 5" evidence="5">
    <location>
        <begin position="127"/>
        <end position="506"/>
    </location>
</feature>
<dbReference type="AlphaFoldDB" id="A0A5N6MDH0"/>
<dbReference type="GO" id="GO:1904680">
    <property type="term" value="F:peptide transmembrane transporter activity"/>
    <property type="evidence" value="ECO:0007669"/>
    <property type="project" value="TreeGrafter"/>
</dbReference>
<gene>
    <name evidence="6" type="ORF">GD627_15980</name>
</gene>
<evidence type="ECO:0000256" key="2">
    <source>
        <dbReference type="ARBA" id="ARBA00022448"/>
    </source>
</evidence>
<dbReference type="GO" id="GO:0042597">
    <property type="term" value="C:periplasmic space"/>
    <property type="evidence" value="ECO:0007669"/>
    <property type="project" value="UniProtKB-ARBA"/>
</dbReference>
<dbReference type="Proteomes" id="UP000326852">
    <property type="component" value="Unassembled WGS sequence"/>
</dbReference>
<feature type="compositionally biased region" description="Basic and acidic residues" evidence="4">
    <location>
        <begin position="1"/>
        <end position="12"/>
    </location>
</feature>
<dbReference type="GO" id="GO:0015833">
    <property type="term" value="P:peptide transport"/>
    <property type="evidence" value="ECO:0007669"/>
    <property type="project" value="TreeGrafter"/>
</dbReference>
<keyword evidence="3" id="KW-0732">Signal</keyword>
<dbReference type="Pfam" id="PF00496">
    <property type="entry name" value="SBP_bac_5"/>
    <property type="match status" value="1"/>
</dbReference>
<dbReference type="SUPFAM" id="SSF53850">
    <property type="entry name" value="Periplasmic binding protein-like II"/>
    <property type="match status" value="1"/>
</dbReference>
<dbReference type="InterPro" id="IPR039424">
    <property type="entry name" value="SBP_5"/>
</dbReference>
<dbReference type="Gene3D" id="3.90.76.10">
    <property type="entry name" value="Dipeptide-binding Protein, Domain 1"/>
    <property type="match status" value="1"/>
</dbReference>
<dbReference type="InterPro" id="IPR030678">
    <property type="entry name" value="Peptide/Ni-bd"/>
</dbReference>
<reference evidence="6 7" key="1">
    <citation type="submission" date="2019-08" db="EMBL/GenBank/DDBJ databases">
        <title>Arthrobacter sp. nov., isolated from plateau pika and Tibetan wild ass.</title>
        <authorList>
            <person name="Ge Y."/>
        </authorList>
    </citation>
    <scope>NUCLEOTIDE SEQUENCE [LARGE SCALE GENOMIC DNA]</scope>
    <source>
        <strain evidence="6 7">785</strain>
    </source>
</reference>
<comment type="caution">
    <text evidence="6">The sequence shown here is derived from an EMBL/GenBank/DDBJ whole genome shotgun (WGS) entry which is preliminary data.</text>
</comment>
<evidence type="ECO:0000313" key="6">
    <source>
        <dbReference type="EMBL" id="KAD3436301.1"/>
    </source>
</evidence>
<dbReference type="PANTHER" id="PTHR30290:SF9">
    <property type="entry name" value="OLIGOPEPTIDE-BINDING PROTEIN APPA"/>
    <property type="match status" value="1"/>
</dbReference>
<evidence type="ECO:0000313" key="7">
    <source>
        <dbReference type="Proteomes" id="UP000326852"/>
    </source>
</evidence>
<dbReference type="GO" id="GO:0043190">
    <property type="term" value="C:ATP-binding cassette (ABC) transporter complex"/>
    <property type="evidence" value="ECO:0007669"/>
    <property type="project" value="InterPro"/>
</dbReference>